<evidence type="ECO:0000256" key="10">
    <source>
        <dbReference type="SAM" id="Phobius"/>
    </source>
</evidence>
<dbReference type="PROSITE" id="PS00086">
    <property type="entry name" value="CYTOCHROME_P450"/>
    <property type="match status" value="1"/>
</dbReference>
<dbReference type="Pfam" id="PF00067">
    <property type="entry name" value="p450"/>
    <property type="match status" value="1"/>
</dbReference>
<evidence type="ECO:0008006" key="13">
    <source>
        <dbReference type="Google" id="ProtNLM"/>
    </source>
</evidence>
<dbReference type="GO" id="GO:0016705">
    <property type="term" value="F:oxidoreductase activity, acting on paired donors, with incorporation or reduction of molecular oxygen"/>
    <property type="evidence" value="ECO:0007669"/>
    <property type="project" value="InterPro"/>
</dbReference>
<gene>
    <name evidence="11" type="ORF">EKO27_g5071</name>
</gene>
<dbReference type="PANTHER" id="PTHR24305:SF157">
    <property type="entry name" value="N-ACETYLTRYPTOPHAN 6-HYDROXYLASE IVOC-RELATED"/>
    <property type="match status" value="1"/>
</dbReference>
<dbReference type="CDD" id="cd11062">
    <property type="entry name" value="CYP58-like"/>
    <property type="match status" value="1"/>
</dbReference>
<evidence type="ECO:0000256" key="5">
    <source>
        <dbReference type="ARBA" id="ARBA00023002"/>
    </source>
</evidence>
<evidence type="ECO:0000256" key="8">
    <source>
        <dbReference type="PIRSR" id="PIRSR602401-1"/>
    </source>
</evidence>
<dbReference type="PRINTS" id="PR00385">
    <property type="entry name" value="P450"/>
</dbReference>
<dbReference type="InterPro" id="IPR050121">
    <property type="entry name" value="Cytochrome_P450_monoxygenase"/>
</dbReference>
<dbReference type="AlphaFoldDB" id="A0A439D6I2"/>
<proteinExistence type="inferred from homology"/>
<keyword evidence="10" id="KW-0472">Membrane</keyword>
<name>A0A439D6I2_9PEZI</name>
<dbReference type="SUPFAM" id="SSF48264">
    <property type="entry name" value="Cytochrome P450"/>
    <property type="match status" value="1"/>
</dbReference>
<keyword evidence="12" id="KW-1185">Reference proteome</keyword>
<dbReference type="Proteomes" id="UP000286045">
    <property type="component" value="Unassembled WGS sequence"/>
</dbReference>
<dbReference type="EMBL" id="RYZI01000130">
    <property type="protein sequence ID" value="RWA10012.1"/>
    <property type="molecule type" value="Genomic_DNA"/>
</dbReference>
<keyword evidence="3 8" id="KW-0349">Heme</keyword>
<evidence type="ECO:0000313" key="11">
    <source>
        <dbReference type="EMBL" id="RWA10012.1"/>
    </source>
</evidence>
<dbReference type="GO" id="GO:0004497">
    <property type="term" value="F:monooxygenase activity"/>
    <property type="evidence" value="ECO:0007669"/>
    <property type="project" value="UniProtKB-KW"/>
</dbReference>
<dbReference type="STRING" id="363999.A0A439D6I2"/>
<dbReference type="PRINTS" id="PR00463">
    <property type="entry name" value="EP450I"/>
</dbReference>
<evidence type="ECO:0000256" key="9">
    <source>
        <dbReference type="RuleBase" id="RU000461"/>
    </source>
</evidence>
<evidence type="ECO:0000256" key="4">
    <source>
        <dbReference type="ARBA" id="ARBA00022723"/>
    </source>
</evidence>
<keyword evidence="6 8" id="KW-0408">Iron</keyword>
<evidence type="ECO:0000256" key="3">
    <source>
        <dbReference type="ARBA" id="ARBA00022617"/>
    </source>
</evidence>
<comment type="cofactor">
    <cofactor evidence="1 8">
        <name>heme</name>
        <dbReference type="ChEBI" id="CHEBI:30413"/>
    </cofactor>
</comment>
<dbReference type="InterPro" id="IPR001128">
    <property type="entry name" value="Cyt_P450"/>
</dbReference>
<accession>A0A439D6I2</accession>
<keyword evidence="5 9" id="KW-0560">Oxidoreductase</keyword>
<evidence type="ECO:0000256" key="1">
    <source>
        <dbReference type="ARBA" id="ARBA00001971"/>
    </source>
</evidence>
<dbReference type="GO" id="GO:0005506">
    <property type="term" value="F:iron ion binding"/>
    <property type="evidence" value="ECO:0007669"/>
    <property type="project" value="InterPro"/>
</dbReference>
<dbReference type="PANTHER" id="PTHR24305">
    <property type="entry name" value="CYTOCHROME P450"/>
    <property type="match status" value="1"/>
</dbReference>
<sequence>MPLATRLEILSSVVAEPTIATQLSVAVFAAWVLMCFSLGVYRLYFHPLAQFPGDKLAAVTGWVETYHDVFRGGQLIFKLEEWHAKYGPIVRISPWEVHIADADFVDVLFSSNSRFDKKVEWKYRFGIPHSTFDTIEHRHHRVRRSAVAPFFSKQKITGITEYISYKAQRLCNRLEAEYKTRGQPVNLNQCLTALTFDIITHYVFAHSFEYMERPNFDAPFINAAKSLATTLHIMGHFPWLLAALQSLPRPVSLAMNPTMGAIFAFHDALENQIRAIKSGANDSHRDVAHKTVFNELINSDLPPEEKALERLKHEAQAAASIVAGGIETTATALAKASFFILDNPQIKAKLAAELATVFPDPYRTPPLATLEALPYLGGVVNEVLRMTIGISSRTIRKSRTGPVPYGDRMIPDGYYFSMTTYYTHRDAAVWEAPDEFRPERWLQGQGRPLAPNGQPLAKYLVPFGRGPRMCLGLNLARAELFIGLAVLFRRCDFELFDTTREAVDMRADYFIPFPSPTTEGVRVLVK</sequence>
<feature type="transmembrane region" description="Helical" evidence="10">
    <location>
        <begin position="20"/>
        <end position="41"/>
    </location>
</feature>
<dbReference type="Gene3D" id="1.10.630.10">
    <property type="entry name" value="Cytochrome P450"/>
    <property type="match status" value="1"/>
</dbReference>
<comment type="similarity">
    <text evidence="2 9">Belongs to the cytochrome P450 family.</text>
</comment>
<evidence type="ECO:0000256" key="7">
    <source>
        <dbReference type="ARBA" id="ARBA00023033"/>
    </source>
</evidence>
<organism evidence="11 12">
    <name type="scientific">Xylaria grammica</name>
    <dbReference type="NCBI Taxonomy" id="363999"/>
    <lineage>
        <taxon>Eukaryota</taxon>
        <taxon>Fungi</taxon>
        <taxon>Dikarya</taxon>
        <taxon>Ascomycota</taxon>
        <taxon>Pezizomycotina</taxon>
        <taxon>Sordariomycetes</taxon>
        <taxon>Xylariomycetidae</taxon>
        <taxon>Xylariales</taxon>
        <taxon>Xylariaceae</taxon>
        <taxon>Xylaria</taxon>
    </lineage>
</organism>
<keyword evidence="10" id="KW-1133">Transmembrane helix</keyword>
<dbReference type="InterPro" id="IPR017972">
    <property type="entry name" value="Cyt_P450_CS"/>
</dbReference>
<evidence type="ECO:0000313" key="12">
    <source>
        <dbReference type="Proteomes" id="UP000286045"/>
    </source>
</evidence>
<protein>
    <recommendedName>
        <fullName evidence="13">Cytochrome P450</fullName>
    </recommendedName>
</protein>
<evidence type="ECO:0000256" key="6">
    <source>
        <dbReference type="ARBA" id="ARBA00023004"/>
    </source>
</evidence>
<evidence type="ECO:0000256" key="2">
    <source>
        <dbReference type="ARBA" id="ARBA00010617"/>
    </source>
</evidence>
<feature type="binding site" description="axial binding residue" evidence="8">
    <location>
        <position position="470"/>
    </location>
    <ligand>
        <name>heme</name>
        <dbReference type="ChEBI" id="CHEBI:30413"/>
    </ligand>
    <ligandPart>
        <name>Fe</name>
        <dbReference type="ChEBI" id="CHEBI:18248"/>
    </ligandPart>
</feature>
<dbReference type="InterPro" id="IPR002401">
    <property type="entry name" value="Cyt_P450_E_grp-I"/>
</dbReference>
<keyword evidence="7 9" id="KW-0503">Monooxygenase</keyword>
<comment type="caution">
    <text evidence="11">The sequence shown here is derived from an EMBL/GenBank/DDBJ whole genome shotgun (WGS) entry which is preliminary data.</text>
</comment>
<dbReference type="GO" id="GO:0020037">
    <property type="term" value="F:heme binding"/>
    <property type="evidence" value="ECO:0007669"/>
    <property type="project" value="InterPro"/>
</dbReference>
<reference evidence="11 12" key="1">
    <citation type="submission" date="2018-12" db="EMBL/GenBank/DDBJ databases">
        <title>Draft genome sequence of Xylaria grammica IHI A82.</title>
        <authorList>
            <person name="Buettner E."/>
            <person name="Kellner H."/>
        </authorList>
    </citation>
    <scope>NUCLEOTIDE SEQUENCE [LARGE SCALE GENOMIC DNA]</scope>
    <source>
        <strain evidence="11 12">IHI A82</strain>
    </source>
</reference>
<dbReference type="InterPro" id="IPR036396">
    <property type="entry name" value="Cyt_P450_sf"/>
</dbReference>
<keyword evidence="4 8" id="KW-0479">Metal-binding</keyword>
<keyword evidence="10" id="KW-0812">Transmembrane</keyword>